<reference evidence="1" key="1">
    <citation type="submission" date="2014-11" db="EMBL/GenBank/DDBJ databases">
        <authorList>
            <person name="Amaro Gonzalez C."/>
        </authorList>
    </citation>
    <scope>NUCLEOTIDE SEQUENCE</scope>
</reference>
<accession>A0A0E9RWQ1</accession>
<proteinExistence type="predicted"/>
<sequence>MTLKFDYTLFTLL</sequence>
<dbReference type="EMBL" id="GBXM01074948">
    <property type="protein sequence ID" value="JAH33629.1"/>
    <property type="molecule type" value="Transcribed_RNA"/>
</dbReference>
<organism evidence="1">
    <name type="scientific">Anguilla anguilla</name>
    <name type="common">European freshwater eel</name>
    <name type="synonym">Muraena anguilla</name>
    <dbReference type="NCBI Taxonomy" id="7936"/>
    <lineage>
        <taxon>Eukaryota</taxon>
        <taxon>Metazoa</taxon>
        <taxon>Chordata</taxon>
        <taxon>Craniata</taxon>
        <taxon>Vertebrata</taxon>
        <taxon>Euteleostomi</taxon>
        <taxon>Actinopterygii</taxon>
        <taxon>Neopterygii</taxon>
        <taxon>Teleostei</taxon>
        <taxon>Anguilliformes</taxon>
        <taxon>Anguillidae</taxon>
        <taxon>Anguilla</taxon>
    </lineage>
</organism>
<reference evidence="1" key="2">
    <citation type="journal article" date="2015" name="Fish Shellfish Immunol.">
        <title>Early steps in the European eel (Anguilla anguilla)-Vibrio vulnificus interaction in the gills: Role of the RtxA13 toxin.</title>
        <authorList>
            <person name="Callol A."/>
            <person name="Pajuelo D."/>
            <person name="Ebbesson L."/>
            <person name="Teles M."/>
            <person name="MacKenzie S."/>
            <person name="Amaro C."/>
        </authorList>
    </citation>
    <scope>NUCLEOTIDE SEQUENCE</scope>
</reference>
<evidence type="ECO:0000313" key="1">
    <source>
        <dbReference type="EMBL" id="JAH33629.1"/>
    </source>
</evidence>
<name>A0A0E9RWQ1_ANGAN</name>
<protein>
    <submittedName>
        <fullName evidence="1">Uncharacterized protein</fullName>
    </submittedName>
</protein>